<dbReference type="Gene3D" id="3.30.1360.60">
    <property type="entry name" value="Glucose permease domain IIB"/>
    <property type="match status" value="1"/>
</dbReference>
<dbReference type="Pfam" id="PF00358">
    <property type="entry name" value="PTS_EIIA_1"/>
    <property type="match status" value="1"/>
</dbReference>
<dbReference type="GO" id="GO:0016301">
    <property type="term" value="F:kinase activity"/>
    <property type="evidence" value="ECO:0007669"/>
    <property type="project" value="UniProtKB-KW"/>
</dbReference>
<feature type="compositionally biased region" description="Basic and acidic residues" evidence="12">
    <location>
        <begin position="526"/>
        <end position="543"/>
    </location>
</feature>
<evidence type="ECO:0000256" key="4">
    <source>
        <dbReference type="ARBA" id="ARBA00022597"/>
    </source>
</evidence>
<dbReference type="SUPFAM" id="SSF51261">
    <property type="entry name" value="Duplicated hybrid motif"/>
    <property type="match status" value="1"/>
</dbReference>
<feature type="transmembrane region" description="Helical" evidence="13">
    <location>
        <begin position="336"/>
        <end position="356"/>
    </location>
</feature>
<evidence type="ECO:0000256" key="7">
    <source>
        <dbReference type="ARBA" id="ARBA00022692"/>
    </source>
</evidence>
<dbReference type="Proteomes" id="UP000062260">
    <property type="component" value="Chromosome"/>
</dbReference>
<feature type="transmembrane region" description="Helical" evidence="13">
    <location>
        <begin position="162"/>
        <end position="185"/>
    </location>
</feature>
<dbReference type="InterPro" id="IPR001996">
    <property type="entry name" value="PTS_IIB_1"/>
</dbReference>
<evidence type="ECO:0000256" key="6">
    <source>
        <dbReference type="ARBA" id="ARBA00022683"/>
    </source>
</evidence>
<dbReference type="InterPro" id="IPR050429">
    <property type="entry name" value="PTS_Glucose_EIICBA"/>
</dbReference>
<keyword evidence="3" id="KW-1003">Cell membrane</keyword>
<dbReference type="EMBL" id="CP014163">
    <property type="protein sequence ID" value="AMC00025.1"/>
    <property type="molecule type" value="Genomic_DNA"/>
</dbReference>
<evidence type="ECO:0000259" key="15">
    <source>
        <dbReference type="PROSITE" id="PS51098"/>
    </source>
</evidence>
<feature type="transmembrane region" description="Helical" evidence="13">
    <location>
        <begin position="55"/>
        <end position="72"/>
    </location>
</feature>
<dbReference type="AlphaFoldDB" id="A0A0X8FMX1"/>
<dbReference type="STRING" id="128944.AWM75_01850"/>
<feature type="region of interest" description="Disordered" evidence="12">
    <location>
        <begin position="508"/>
        <end position="546"/>
    </location>
</feature>
<evidence type="ECO:0000256" key="9">
    <source>
        <dbReference type="ARBA" id="ARBA00022989"/>
    </source>
</evidence>
<keyword evidence="4 17" id="KW-0762">Sugar transport</keyword>
<evidence type="ECO:0000256" key="13">
    <source>
        <dbReference type="SAM" id="Phobius"/>
    </source>
</evidence>
<reference evidence="18" key="2">
    <citation type="submission" date="2016-01" db="EMBL/GenBank/DDBJ databases">
        <title>Six Aerococcus type strain genome sequencing and assembly using PacBio and Illumina Hiseq.</title>
        <authorList>
            <person name="Carkaci D."/>
            <person name="Dargis R."/>
            <person name="Nielsen X.C."/>
            <person name="Skovgaard O."/>
            <person name="Fuursted K."/>
            <person name="Christensen J.J."/>
        </authorList>
    </citation>
    <scope>NUCLEOTIDE SEQUENCE [LARGE SCALE GENOMIC DNA]</scope>
    <source>
        <strain evidence="18">CCUG42038B</strain>
    </source>
</reference>
<dbReference type="GO" id="GO:0009401">
    <property type="term" value="P:phosphoenolpyruvate-dependent sugar phosphotransferase system"/>
    <property type="evidence" value="ECO:0007669"/>
    <property type="project" value="UniProtKB-KW"/>
</dbReference>
<keyword evidence="2" id="KW-0813">Transport</keyword>
<dbReference type="PROSITE" id="PS51103">
    <property type="entry name" value="PTS_EIIC_TYPE_1"/>
    <property type="match status" value="1"/>
</dbReference>
<feature type="domain" description="PTS EIIA type-1" evidence="14">
    <location>
        <begin position="566"/>
        <end position="670"/>
    </location>
</feature>
<evidence type="ECO:0000259" key="14">
    <source>
        <dbReference type="PROSITE" id="PS51093"/>
    </source>
</evidence>
<dbReference type="SUPFAM" id="SSF55604">
    <property type="entry name" value="Glucose permease domain IIB"/>
    <property type="match status" value="1"/>
</dbReference>
<evidence type="ECO:0000256" key="12">
    <source>
        <dbReference type="SAM" id="MobiDB-lite"/>
    </source>
</evidence>
<feature type="domain" description="PTS EIIC type-1" evidence="16">
    <location>
        <begin position="1"/>
        <end position="411"/>
    </location>
</feature>
<gene>
    <name evidence="17" type="ORF">AWM75_01850</name>
</gene>
<feature type="transmembrane region" description="Helical" evidence="13">
    <location>
        <begin position="122"/>
        <end position="142"/>
    </location>
</feature>
<keyword evidence="5" id="KW-0808">Transferase</keyword>
<feature type="active site" description="Phosphocysteine intermediate; for EIIB activity" evidence="11">
    <location>
        <position position="454"/>
    </location>
</feature>
<feature type="domain" description="PTS EIIB type-1" evidence="15">
    <location>
        <begin position="432"/>
        <end position="513"/>
    </location>
</feature>
<dbReference type="GO" id="GO:0008982">
    <property type="term" value="F:protein-N(PI)-phosphohistidine-sugar phosphotransferase activity"/>
    <property type="evidence" value="ECO:0007669"/>
    <property type="project" value="InterPro"/>
</dbReference>
<proteinExistence type="predicted"/>
<evidence type="ECO:0000256" key="5">
    <source>
        <dbReference type="ARBA" id="ARBA00022679"/>
    </source>
</evidence>
<name>A0A0X8FMX1_9LACT</name>
<evidence type="ECO:0000256" key="2">
    <source>
        <dbReference type="ARBA" id="ARBA00022448"/>
    </source>
</evidence>
<keyword evidence="18" id="KW-1185">Reference proteome</keyword>
<dbReference type="InterPro" id="IPR003352">
    <property type="entry name" value="PTS_EIIC"/>
</dbReference>
<evidence type="ECO:0000256" key="10">
    <source>
        <dbReference type="ARBA" id="ARBA00023136"/>
    </source>
</evidence>
<keyword evidence="6" id="KW-0598">Phosphotransferase system</keyword>
<dbReference type="PROSITE" id="PS51098">
    <property type="entry name" value="PTS_EIIB_TYPE_1"/>
    <property type="match status" value="1"/>
</dbReference>
<keyword evidence="10 13" id="KW-0472">Membrane</keyword>
<evidence type="ECO:0000256" key="8">
    <source>
        <dbReference type="ARBA" id="ARBA00022777"/>
    </source>
</evidence>
<evidence type="ECO:0000256" key="11">
    <source>
        <dbReference type="PROSITE-ProRule" id="PRU00421"/>
    </source>
</evidence>
<evidence type="ECO:0000256" key="1">
    <source>
        <dbReference type="ARBA" id="ARBA00004651"/>
    </source>
</evidence>
<dbReference type="InterPro" id="IPR011055">
    <property type="entry name" value="Dup_hybrid_motif"/>
</dbReference>
<evidence type="ECO:0000313" key="17">
    <source>
        <dbReference type="EMBL" id="AMC00025.1"/>
    </source>
</evidence>
<dbReference type="KEGG" id="auh:AWM75_01850"/>
<dbReference type="GO" id="GO:0090563">
    <property type="term" value="F:protein-phosphocysteine-sugar phosphotransferase activity"/>
    <property type="evidence" value="ECO:0007669"/>
    <property type="project" value="TreeGrafter"/>
</dbReference>
<dbReference type="GO" id="GO:0005886">
    <property type="term" value="C:plasma membrane"/>
    <property type="evidence" value="ECO:0007669"/>
    <property type="project" value="UniProtKB-SubCell"/>
</dbReference>
<comment type="subcellular location">
    <subcellularLocation>
        <location evidence="1">Cell membrane</location>
        <topology evidence="1">Multi-pass membrane protein</topology>
    </subcellularLocation>
</comment>
<reference evidence="17 18" key="1">
    <citation type="journal article" date="2016" name="Genome Announc.">
        <title>Complete Genome Sequences of Aerococcus christensenii CCUG 28831T, Aerococcus sanguinicola CCUG 43001T, Aerococcus urinae CCUG 36881T, Aerococcus urinaeequi CCUG 28094T, Aerococcus urinaehominis CCUG 42038 BT, and Aerococcus viridans CCUG 4311T.</title>
        <authorList>
            <person name="Carkaci D."/>
            <person name="Dargis R."/>
            <person name="Nielsen X.C."/>
            <person name="Skovgaard O."/>
            <person name="Fuursted K."/>
            <person name="Christensen J.J."/>
        </authorList>
    </citation>
    <scope>NUCLEOTIDE SEQUENCE [LARGE SCALE GENOMIC DNA]</scope>
    <source>
        <strain evidence="17 18">CCUG42038B</strain>
    </source>
</reference>
<dbReference type="CDD" id="cd00212">
    <property type="entry name" value="PTS_IIB_glc"/>
    <property type="match status" value="1"/>
</dbReference>
<dbReference type="InterPro" id="IPR018113">
    <property type="entry name" value="PTrfase_EIIB_Cys"/>
</dbReference>
<dbReference type="NCBIfam" id="TIGR00826">
    <property type="entry name" value="EIIB_glc"/>
    <property type="match status" value="1"/>
</dbReference>
<sequence>MLPISLLPVAGLFLGIGSSFTNPTNIDMFNLSGILYPGSILYGLLSILAEAGNVIFAHLGLFFGISIAAGLAKAEKGVSTLSAIIGYFVIYAAMTATLHNFRDMEALGQVQGLLSNYLGFENTMNLGVIGGIAIGCIVVYLHNRYYTIELPEALSFFGGTHFIPIAASVAGVLMGILMAFIWPLISWGFSSLGAIIAGMGVFGIFLYAYIYRALIPFGLHHVFYLPFWQTAIGGTAVVAGKTVVGAQNIVFAQLAAGEPISPHAAAHFSYMFPVMLFGIPAACAALYQVAYPDRKEEVRGFYTSAGLTSFATGITEPIEFAFVFASPAMYYGIHCVMYGIAAILCYVLGAGVAVAFSGGVIDFVLYGLLPGNAISGWLPVALIGLAYIFIYYFMFRWAAVKFDWKTPGREDNLAAGPVSFDDKQYDQLDERQQRAYRIVSGLGGTDNLQDFTNCATRLRVTVKDGNQVNEGMLKTTGSSAVVKNGNNIQVVYGSTVPNVKTSVDQLISDGYAPSHGESSDQLSAESDDKLDKDLEPSHADSQEKGLLLDFKSPGYGEIIALDQVDDPVFGTGIMGQGFALRPNQAEITSPIAGKIMMVMDSKHAIGLETEQGLEVLIHMGIDTVALDGQGFEVLVAAGDQVEAGQALAKMDLAYINDQGKATDVIVVVTNSADKVLTEETFSKTEASPQDKAAEFKTKI</sequence>
<dbReference type="FunFam" id="2.70.70.10:FF:000001">
    <property type="entry name" value="PTS system glucose-specific IIA component"/>
    <property type="match status" value="1"/>
</dbReference>
<dbReference type="Gene3D" id="2.70.70.10">
    <property type="entry name" value="Glucose Permease (Domain IIA)"/>
    <property type="match status" value="1"/>
</dbReference>
<evidence type="ECO:0000313" key="18">
    <source>
        <dbReference type="Proteomes" id="UP000062260"/>
    </source>
</evidence>
<protein>
    <submittedName>
        <fullName evidence="17">PTS glucose transporter subunit IIABC</fullName>
    </submittedName>
</protein>
<evidence type="ECO:0000259" key="16">
    <source>
        <dbReference type="PROSITE" id="PS51103"/>
    </source>
</evidence>
<dbReference type="Pfam" id="PF02378">
    <property type="entry name" value="PTS_EIIC"/>
    <property type="match status" value="1"/>
</dbReference>
<feature type="transmembrane region" description="Helical" evidence="13">
    <location>
        <begin position="268"/>
        <end position="289"/>
    </location>
</feature>
<feature type="transmembrane region" description="Helical" evidence="13">
    <location>
        <begin position="192"/>
        <end position="211"/>
    </location>
</feature>
<evidence type="ECO:0000256" key="3">
    <source>
        <dbReference type="ARBA" id="ARBA00022475"/>
    </source>
</evidence>
<keyword evidence="9 13" id="KW-1133">Transmembrane helix</keyword>
<feature type="transmembrane region" description="Helical" evidence="13">
    <location>
        <begin position="376"/>
        <end position="395"/>
    </location>
</feature>
<dbReference type="PANTHER" id="PTHR30009:SF24">
    <property type="entry name" value="PTS SYSTEM, IIBC COMPONENT"/>
    <property type="match status" value="1"/>
</dbReference>
<dbReference type="PROSITE" id="PS01035">
    <property type="entry name" value="PTS_EIIB_TYPE_1_CYS"/>
    <property type="match status" value="1"/>
</dbReference>
<feature type="transmembrane region" description="Helical" evidence="13">
    <location>
        <begin position="78"/>
        <end position="101"/>
    </location>
</feature>
<keyword evidence="8" id="KW-0418">Kinase</keyword>
<feature type="transmembrane region" description="Helical" evidence="13">
    <location>
        <begin position="29"/>
        <end position="48"/>
    </location>
</feature>
<dbReference type="PANTHER" id="PTHR30009">
    <property type="entry name" value="CYTOCHROME C-TYPE SYNTHESIS PROTEIN AND PTS TRANSMEMBRANE COMPONENT"/>
    <property type="match status" value="1"/>
</dbReference>
<keyword evidence="7 13" id="KW-0812">Transmembrane</keyword>
<dbReference type="Pfam" id="PF00367">
    <property type="entry name" value="PTS_EIIB"/>
    <property type="match status" value="1"/>
</dbReference>
<dbReference type="PROSITE" id="PS51093">
    <property type="entry name" value="PTS_EIIA_TYPE_1"/>
    <property type="match status" value="1"/>
</dbReference>
<dbReference type="InterPro" id="IPR013013">
    <property type="entry name" value="PTS_EIIC_1"/>
</dbReference>
<dbReference type="NCBIfam" id="TIGR00830">
    <property type="entry name" value="PTBA"/>
    <property type="match status" value="1"/>
</dbReference>
<dbReference type="PROSITE" id="PS00371">
    <property type="entry name" value="PTS_EIIA_TYPE_1_HIS"/>
    <property type="match status" value="1"/>
</dbReference>
<accession>A0A0X8FMX1</accession>
<dbReference type="InterPro" id="IPR036878">
    <property type="entry name" value="Glu_permease_IIB"/>
</dbReference>
<organism evidence="17 18">
    <name type="scientific">Aerococcus urinaehominis</name>
    <dbReference type="NCBI Taxonomy" id="128944"/>
    <lineage>
        <taxon>Bacteria</taxon>
        <taxon>Bacillati</taxon>
        <taxon>Bacillota</taxon>
        <taxon>Bacilli</taxon>
        <taxon>Lactobacillales</taxon>
        <taxon>Aerococcaceae</taxon>
        <taxon>Aerococcus</taxon>
    </lineage>
</organism>
<dbReference type="InterPro" id="IPR001127">
    <property type="entry name" value="PTS_EIIA_1_perm"/>
</dbReference>